<feature type="transmembrane region" description="Helical" evidence="6">
    <location>
        <begin position="24"/>
        <end position="45"/>
    </location>
</feature>
<feature type="transmembrane region" description="Helical" evidence="6">
    <location>
        <begin position="354"/>
        <end position="371"/>
    </location>
</feature>
<dbReference type="OrthoDB" id="8048523at2759"/>
<comment type="similarity">
    <text evidence="5">Belongs to the laat-1 family.</text>
</comment>
<evidence type="ECO:0000256" key="6">
    <source>
        <dbReference type="SAM" id="Phobius"/>
    </source>
</evidence>
<feature type="transmembrane region" description="Helical" evidence="6">
    <location>
        <begin position="81"/>
        <end position="101"/>
    </location>
</feature>
<gene>
    <name evidence="7" type="ORF">pdam_00010460</name>
</gene>
<name>A0A3M6V101_POCDA</name>
<proteinExistence type="inferred from homology"/>
<comment type="subcellular location">
    <subcellularLocation>
        <location evidence="1">Membrane</location>
        <topology evidence="1">Multi-pass membrane protein</topology>
    </subcellularLocation>
</comment>
<evidence type="ECO:0000256" key="3">
    <source>
        <dbReference type="ARBA" id="ARBA00022989"/>
    </source>
</evidence>
<dbReference type="Proteomes" id="UP000275408">
    <property type="component" value="Unassembled WGS sequence"/>
</dbReference>
<protein>
    <submittedName>
        <fullName evidence="7">Uncharacterized protein</fullName>
    </submittedName>
</protein>
<dbReference type="InterPro" id="IPR006603">
    <property type="entry name" value="PQ-loop_rpt"/>
</dbReference>
<evidence type="ECO:0000313" key="7">
    <source>
        <dbReference type="EMBL" id="RMX59626.1"/>
    </source>
</evidence>
<dbReference type="GO" id="GO:0016020">
    <property type="term" value="C:membrane"/>
    <property type="evidence" value="ECO:0007669"/>
    <property type="project" value="UniProtKB-SubCell"/>
</dbReference>
<feature type="transmembrane region" description="Helical" evidence="6">
    <location>
        <begin position="107"/>
        <end position="128"/>
    </location>
</feature>
<dbReference type="InterPro" id="IPR051415">
    <property type="entry name" value="LAAT-1"/>
</dbReference>
<feature type="transmembrane region" description="Helical" evidence="6">
    <location>
        <begin position="231"/>
        <end position="247"/>
    </location>
</feature>
<feature type="transmembrane region" description="Helical" evidence="6">
    <location>
        <begin position="329"/>
        <end position="348"/>
    </location>
</feature>
<feature type="transmembrane region" description="Helical" evidence="6">
    <location>
        <begin position="205"/>
        <end position="225"/>
    </location>
</feature>
<keyword evidence="3 6" id="KW-1133">Transmembrane helix</keyword>
<evidence type="ECO:0000256" key="5">
    <source>
        <dbReference type="ARBA" id="ARBA00038039"/>
    </source>
</evidence>
<evidence type="ECO:0000256" key="2">
    <source>
        <dbReference type="ARBA" id="ARBA00022692"/>
    </source>
</evidence>
<dbReference type="PANTHER" id="PTHR16201">
    <property type="entry name" value="SEVEN TRANSMEMBRANE PROTEIN 1-RELATED"/>
    <property type="match status" value="1"/>
</dbReference>
<evidence type="ECO:0000256" key="1">
    <source>
        <dbReference type="ARBA" id="ARBA00004141"/>
    </source>
</evidence>
<organism evidence="7 8">
    <name type="scientific">Pocillopora damicornis</name>
    <name type="common">Cauliflower coral</name>
    <name type="synonym">Millepora damicornis</name>
    <dbReference type="NCBI Taxonomy" id="46731"/>
    <lineage>
        <taxon>Eukaryota</taxon>
        <taxon>Metazoa</taxon>
        <taxon>Cnidaria</taxon>
        <taxon>Anthozoa</taxon>
        <taxon>Hexacorallia</taxon>
        <taxon>Scleractinia</taxon>
        <taxon>Astrocoeniina</taxon>
        <taxon>Pocilloporidae</taxon>
        <taxon>Pocillopora</taxon>
    </lineage>
</organism>
<reference evidence="7 8" key="1">
    <citation type="journal article" date="2018" name="Sci. Rep.">
        <title>Comparative analysis of the Pocillopora damicornis genome highlights role of immune system in coral evolution.</title>
        <authorList>
            <person name="Cunning R."/>
            <person name="Bay R.A."/>
            <person name="Gillette P."/>
            <person name="Baker A.C."/>
            <person name="Traylor-Knowles N."/>
        </authorList>
    </citation>
    <scope>NUCLEOTIDE SEQUENCE [LARGE SCALE GENOMIC DNA]</scope>
    <source>
        <strain evidence="7">RSMAS</strain>
        <tissue evidence="7">Whole animal</tissue>
    </source>
</reference>
<dbReference type="EMBL" id="RCHS01000299">
    <property type="protein sequence ID" value="RMX59626.1"/>
    <property type="molecule type" value="Genomic_DNA"/>
</dbReference>
<evidence type="ECO:0000256" key="4">
    <source>
        <dbReference type="ARBA" id="ARBA00023136"/>
    </source>
</evidence>
<keyword evidence="4 6" id="KW-0472">Membrane</keyword>
<dbReference type="AlphaFoldDB" id="A0A3M6V101"/>
<feature type="non-terminal residue" evidence="7">
    <location>
        <position position="408"/>
    </location>
</feature>
<keyword evidence="2 6" id="KW-0812">Transmembrane</keyword>
<sequence length="408" mass="46322">MPILEFSILLQFWFYSKHTMRMRLSYGAGCFLIWIAVISLELSVSDAEKNVQWLAIVLWSIESFPQIYLNMRLRSTDGQSTLSVVITLVGKTLDFLPNYLLLLPAQYVVMTYFSCTMAFINGIQVIWYPKLQPKKSAVMNTTYGSFRSPNEDALEANDCEQVPLMADEESSVEDVDRGSVEEMASICTFVVPNFEFRARLHDIPLYQRGFIFLLMLAVVVFSVCICVNTESALGIFAPISVAVIWYPKLQPKTSAVMPTTYGRHRSPDEDAFTMEANDCEQVPPMADEGSSVEEVNRESVEEMTSVCTFVGPNFEFCARLRDIPFYQRGFIFLLMLALVIFSVCICVNTESALGIFAPISVAVVLFGAFLYRNYREGRLQFANSVLAWLDRCCVDKPVQYTWLTRDDE</sequence>
<dbReference type="Pfam" id="PF04193">
    <property type="entry name" value="PQ-loop"/>
    <property type="match status" value="1"/>
</dbReference>
<evidence type="ECO:0000313" key="8">
    <source>
        <dbReference type="Proteomes" id="UP000275408"/>
    </source>
</evidence>
<accession>A0A3M6V101</accession>
<comment type="caution">
    <text evidence="7">The sequence shown here is derived from an EMBL/GenBank/DDBJ whole genome shotgun (WGS) entry which is preliminary data.</text>
</comment>
<keyword evidence="8" id="KW-1185">Reference proteome</keyword>